<name>A0AAV8TQN0_9ROSI</name>
<comment type="caution">
    <text evidence="2">The sequence shown here is derived from an EMBL/GenBank/DDBJ whole genome shotgun (WGS) entry which is preliminary data.</text>
</comment>
<feature type="compositionally biased region" description="Basic and acidic residues" evidence="1">
    <location>
        <begin position="72"/>
        <end position="86"/>
    </location>
</feature>
<proteinExistence type="predicted"/>
<feature type="region of interest" description="Disordered" evidence="1">
    <location>
        <begin position="17"/>
        <end position="135"/>
    </location>
</feature>
<dbReference type="EMBL" id="JAIWQS010000004">
    <property type="protein sequence ID" value="KAJ8768518.1"/>
    <property type="molecule type" value="Genomic_DNA"/>
</dbReference>
<gene>
    <name evidence="2" type="ORF">K2173_022613</name>
</gene>
<evidence type="ECO:0000256" key="1">
    <source>
        <dbReference type="SAM" id="MobiDB-lite"/>
    </source>
</evidence>
<dbReference type="AlphaFoldDB" id="A0AAV8TQN0"/>
<evidence type="ECO:0000313" key="3">
    <source>
        <dbReference type="Proteomes" id="UP001159364"/>
    </source>
</evidence>
<reference evidence="2 3" key="1">
    <citation type="submission" date="2021-09" db="EMBL/GenBank/DDBJ databases">
        <title>Genomic insights and catalytic innovation underlie evolution of tropane alkaloids biosynthesis.</title>
        <authorList>
            <person name="Wang Y.-J."/>
            <person name="Tian T."/>
            <person name="Huang J.-P."/>
            <person name="Huang S.-X."/>
        </authorList>
    </citation>
    <scope>NUCLEOTIDE SEQUENCE [LARGE SCALE GENOMIC DNA]</scope>
    <source>
        <strain evidence="2">KIB-2018</strain>
        <tissue evidence="2">Leaf</tissue>
    </source>
</reference>
<dbReference type="Proteomes" id="UP001159364">
    <property type="component" value="Linkage Group LG04"/>
</dbReference>
<sequence length="151" mass="17337">MPLGNRASLPWRMQFFDNDRDGVQAEEEITNSDDGPVPESSDRTTEEWKKNILSKNHREDEASSESVNSMFDTKKVVLDDDKKQDFGARNILNPYDDQNQQIKGQIKVTSPSTNSYSDDDQSIKRRPPSSDERKVILELCSDDMTLEESYK</sequence>
<protein>
    <submittedName>
        <fullName evidence="2">Uncharacterized protein</fullName>
    </submittedName>
</protein>
<feature type="compositionally biased region" description="Basic and acidic residues" evidence="1">
    <location>
        <begin position="40"/>
        <end position="61"/>
    </location>
</feature>
<evidence type="ECO:0000313" key="2">
    <source>
        <dbReference type="EMBL" id="KAJ8768518.1"/>
    </source>
</evidence>
<accession>A0AAV8TQN0</accession>
<feature type="compositionally biased region" description="Polar residues" evidence="1">
    <location>
        <begin position="96"/>
        <end position="116"/>
    </location>
</feature>
<keyword evidence="3" id="KW-1185">Reference proteome</keyword>
<organism evidence="2 3">
    <name type="scientific">Erythroxylum novogranatense</name>
    <dbReference type="NCBI Taxonomy" id="1862640"/>
    <lineage>
        <taxon>Eukaryota</taxon>
        <taxon>Viridiplantae</taxon>
        <taxon>Streptophyta</taxon>
        <taxon>Embryophyta</taxon>
        <taxon>Tracheophyta</taxon>
        <taxon>Spermatophyta</taxon>
        <taxon>Magnoliopsida</taxon>
        <taxon>eudicotyledons</taxon>
        <taxon>Gunneridae</taxon>
        <taxon>Pentapetalae</taxon>
        <taxon>rosids</taxon>
        <taxon>fabids</taxon>
        <taxon>Malpighiales</taxon>
        <taxon>Erythroxylaceae</taxon>
        <taxon>Erythroxylum</taxon>
    </lineage>
</organism>